<comment type="caution">
    <text evidence="3">The sequence shown here is derived from an EMBL/GenBank/DDBJ whole genome shotgun (WGS) entry which is preliminary data.</text>
</comment>
<keyword evidence="4" id="KW-1185">Reference proteome</keyword>
<dbReference type="RefSeq" id="WP_069295748.1">
    <property type="nucleotide sequence ID" value="NZ_MCRI01000010.1"/>
</dbReference>
<protein>
    <submittedName>
        <fullName evidence="3">Murein DD-endopeptidase MepM</fullName>
        <ecNumber evidence="3">3.4.24.-</ecNumber>
    </submittedName>
</protein>
<evidence type="ECO:0000313" key="3">
    <source>
        <dbReference type="EMBL" id="ODN67018.1"/>
    </source>
</evidence>
<keyword evidence="1" id="KW-1133">Transmembrane helix</keyword>
<dbReference type="InterPro" id="IPR016047">
    <property type="entry name" value="M23ase_b-sheet_dom"/>
</dbReference>
<dbReference type="EMBL" id="MCRI01000010">
    <property type="protein sequence ID" value="ODN67018.1"/>
    <property type="molecule type" value="Genomic_DNA"/>
</dbReference>
<dbReference type="STRING" id="291169.A9E74_01258"/>
<dbReference type="FunFam" id="2.70.70.10:FF:000006">
    <property type="entry name" value="M23 family peptidase"/>
    <property type="match status" value="1"/>
</dbReference>
<dbReference type="InterPro" id="IPR050570">
    <property type="entry name" value="Cell_wall_metabolism_enzyme"/>
</dbReference>
<feature type="domain" description="M23ase beta-sheet core" evidence="2">
    <location>
        <begin position="207"/>
        <end position="301"/>
    </location>
</feature>
<evidence type="ECO:0000256" key="1">
    <source>
        <dbReference type="SAM" id="Phobius"/>
    </source>
</evidence>
<evidence type="ECO:0000313" key="4">
    <source>
        <dbReference type="Proteomes" id="UP000094379"/>
    </source>
</evidence>
<gene>
    <name evidence="3" type="primary">mepM_2</name>
    <name evidence="3" type="ORF">A9E74_01258</name>
</gene>
<dbReference type="Gene3D" id="2.70.70.10">
    <property type="entry name" value="Glucose Permease (Domain IIA)"/>
    <property type="match status" value="1"/>
</dbReference>
<sequence>MQIIIISADNTGHKNWHLSRTSLMLLTMFVLSITIAVTISAMNYIDEKTTLTSTEDSKFFPTAQLLTPKTDPYSISDDTTANEAIQGFYAQQLGGLQAEAIRLKMLSQRLAEIAGFEVSDFDLEFAPGMGGIETSGDWLSNAEFEESLVRLSQDFANQQDTLTALQDYLITNENITGAIPTGRPVDEGWISSFYGYRVDPFNGKKSFHDGIDFAGKTGSAVISVADGIVSWAGMRGGYGGLVEIDHGNGYVTRYAHNKSLEVSTGDRVNKGDVIALMGSTGRSTGPHVHFEVLRDGKSVNPFNYIE</sequence>
<dbReference type="AlphaFoldDB" id="A0A1E3GSH7"/>
<dbReference type="PANTHER" id="PTHR21666">
    <property type="entry name" value="PEPTIDASE-RELATED"/>
    <property type="match status" value="1"/>
</dbReference>
<accession>A0A1E3GSH7</accession>
<keyword evidence="1" id="KW-0472">Membrane</keyword>
<dbReference type="InterPro" id="IPR011055">
    <property type="entry name" value="Dup_hybrid_motif"/>
</dbReference>
<dbReference type="GO" id="GO:0004222">
    <property type="term" value="F:metalloendopeptidase activity"/>
    <property type="evidence" value="ECO:0007669"/>
    <property type="project" value="TreeGrafter"/>
</dbReference>
<proteinExistence type="predicted"/>
<organism evidence="3 4">
    <name type="scientific">Methylophaga muralis</name>
    <dbReference type="NCBI Taxonomy" id="291169"/>
    <lineage>
        <taxon>Bacteria</taxon>
        <taxon>Pseudomonadati</taxon>
        <taxon>Pseudomonadota</taxon>
        <taxon>Gammaproteobacteria</taxon>
        <taxon>Thiotrichales</taxon>
        <taxon>Piscirickettsiaceae</taxon>
        <taxon>Methylophaga</taxon>
    </lineage>
</organism>
<feature type="transmembrane region" description="Helical" evidence="1">
    <location>
        <begin position="23"/>
        <end position="45"/>
    </location>
</feature>
<dbReference type="PANTHER" id="PTHR21666:SF291">
    <property type="entry name" value="STAGE II SPORULATION PROTEIN Q"/>
    <property type="match status" value="1"/>
</dbReference>
<dbReference type="CDD" id="cd12797">
    <property type="entry name" value="M23_peptidase"/>
    <property type="match status" value="1"/>
</dbReference>
<keyword evidence="1" id="KW-0812">Transmembrane</keyword>
<evidence type="ECO:0000259" key="2">
    <source>
        <dbReference type="Pfam" id="PF01551"/>
    </source>
</evidence>
<dbReference type="PATRIC" id="fig|291169.3.peg.1264"/>
<reference evidence="3 4" key="1">
    <citation type="submission" date="2016-07" db="EMBL/GenBank/DDBJ databases">
        <title>Draft Genome Sequence of Methylophaga muralis Bur 1.</title>
        <authorList>
            <person name="Vasilenko O.V."/>
            <person name="Doronina N.V."/>
            <person name="Shmareva M.N."/>
            <person name="Tarlachkov S.V."/>
            <person name="Mustakhimov I."/>
            <person name="Trotsenko Y.A."/>
        </authorList>
    </citation>
    <scope>NUCLEOTIDE SEQUENCE [LARGE SCALE GENOMIC DNA]</scope>
    <source>
        <strain evidence="3 4">Bur 1</strain>
    </source>
</reference>
<dbReference type="EC" id="3.4.24.-" evidence="3"/>
<name>A0A1E3GSH7_9GAMM</name>
<dbReference type="Proteomes" id="UP000094379">
    <property type="component" value="Unassembled WGS sequence"/>
</dbReference>
<keyword evidence="3" id="KW-0378">Hydrolase</keyword>
<dbReference type="SUPFAM" id="SSF51261">
    <property type="entry name" value="Duplicated hybrid motif"/>
    <property type="match status" value="1"/>
</dbReference>
<dbReference type="Pfam" id="PF01551">
    <property type="entry name" value="Peptidase_M23"/>
    <property type="match status" value="1"/>
</dbReference>